<evidence type="ECO:0000313" key="3">
    <source>
        <dbReference type="Proteomes" id="UP000702952"/>
    </source>
</evidence>
<proteinExistence type="predicted"/>
<reference evidence="2" key="1">
    <citation type="journal article" date="2020" name="Science">
        <title>Unexpected conservation and global transmission of agrobacterial virulence plasmids.</title>
        <authorList>
            <person name="Weisberg A.J."/>
            <person name="Davis E.W. 2nd"/>
            <person name="Tabima J."/>
            <person name="Belcher M.S."/>
            <person name="Miller M."/>
            <person name="Kuo C.H."/>
            <person name="Loper J.E."/>
            <person name="Grunwald N.J."/>
            <person name="Putnam M.L."/>
            <person name="Chang J.H."/>
        </authorList>
    </citation>
    <scope>NUCLEOTIDE SEQUENCE</scope>
    <source>
        <strain evidence="2">17-1853-1a</strain>
    </source>
</reference>
<dbReference type="EMBL" id="JAAMAY010000030">
    <property type="protein sequence ID" value="NTC30716.1"/>
    <property type="molecule type" value="Genomic_DNA"/>
</dbReference>
<dbReference type="Proteomes" id="UP000702952">
    <property type="component" value="Unassembled WGS sequence"/>
</dbReference>
<evidence type="ECO:0008006" key="4">
    <source>
        <dbReference type="Google" id="ProtNLM"/>
    </source>
</evidence>
<keyword evidence="1" id="KW-0732">Signal</keyword>
<accession>A0AA44JAN2</accession>
<comment type="caution">
    <text evidence="2">The sequence shown here is derived from an EMBL/GenBank/DDBJ whole genome shotgun (WGS) entry which is preliminary data.</text>
</comment>
<protein>
    <recommendedName>
        <fullName evidence="4">Invasion associated locus B family protein</fullName>
    </recommendedName>
</protein>
<sequence>MSKISILSTGFVAALMLLPTGANTSGFDDYPISYGNWEGVCNKYSCVVRNNRNVAIQFDLDGDMWVQFPVSKKQLEEARMLKVTLPNGTKFEEFKRPGINQTLRLTIPKKQQKVFVKTKKFTIEGIGEFDVRNFDGLYEAGAFRLGINQ</sequence>
<gene>
    <name evidence="2" type="ORF">G6M46_21535</name>
</gene>
<feature type="signal peptide" evidence="1">
    <location>
        <begin position="1"/>
        <end position="24"/>
    </location>
</feature>
<dbReference type="RefSeq" id="WP_174019205.1">
    <property type="nucleotide sequence ID" value="NZ_JAAMAW010000015.1"/>
</dbReference>
<evidence type="ECO:0000313" key="2">
    <source>
        <dbReference type="EMBL" id="NTC30716.1"/>
    </source>
</evidence>
<name>A0AA44JAN2_AGRTU</name>
<dbReference type="AlphaFoldDB" id="A0AA44JAN2"/>
<organism evidence="2 3">
    <name type="scientific">Agrobacterium tumefaciens</name>
    <dbReference type="NCBI Taxonomy" id="358"/>
    <lineage>
        <taxon>Bacteria</taxon>
        <taxon>Pseudomonadati</taxon>
        <taxon>Pseudomonadota</taxon>
        <taxon>Alphaproteobacteria</taxon>
        <taxon>Hyphomicrobiales</taxon>
        <taxon>Rhizobiaceae</taxon>
        <taxon>Rhizobium/Agrobacterium group</taxon>
        <taxon>Agrobacterium</taxon>
        <taxon>Agrobacterium tumefaciens complex</taxon>
    </lineage>
</organism>
<feature type="chain" id="PRO_5041262406" description="Invasion associated locus B family protein" evidence="1">
    <location>
        <begin position="25"/>
        <end position="149"/>
    </location>
</feature>
<evidence type="ECO:0000256" key="1">
    <source>
        <dbReference type="SAM" id="SignalP"/>
    </source>
</evidence>